<evidence type="ECO:0000313" key="2">
    <source>
        <dbReference type="EMBL" id="OOC52648.1"/>
    </source>
</evidence>
<comment type="caution">
    <text evidence="2">The sequence shown here is derived from an EMBL/GenBank/DDBJ whole genome shotgun (WGS) entry which is preliminary data.</text>
</comment>
<proteinExistence type="predicted"/>
<accession>A0A1V3BW49</accession>
<name>A0A1V3BW49_9ACTN</name>
<sequence length="93" mass="10424">MGLRKRLGEWFGGRREASPPAPERLRAQEEQRTLDAMHRQIDAVHAELLRMGDTLSPEAARVVSAEPPRFATVEEARAHMRWIRAVLAKGLGG</sequence>
<dbReference type="STRING" id="501010.NOSIN_01375"/>
<protein>
    <submittedName>
        <fullName evidence="2">Uncharacterized protein</fullName>
    </submittedName>
</protein>
<dbReference type="EMBL" id="MCOK01000001">
    <property type="protein sequence ID" value="OOC52648.1"/>
    <property type="molecule type" value="Genomic_DNA"/>
</dbReference>
<evidence type="ECO:0000313" key="3">
    <source>
        <dbReference type="Proteomes" id="UP000189004"/>
    </source>
</evidence>
<feature type="region of interest" description="Disordered" evidence="1">
    <location>
        <begin position="1"/>
        <end position="25"/>
    </location>
</feature>
<dbReference type="AlphaFoldDB" id="A0A1V3BW49"/>
<evidence type="ECO:0000256" key="1">
    <source>
        <dbReference type="SAM" id="MobiDB-lite"/>
    </source>
</evidence>
<organism evidence="2 3">
    <name type="scientific">Nocardiopsis sinuspersici</name>
    <dbReference type="NCBI Taxonomy" id="501010"/>
    <lineage>
        <taxon>Bacteria</taxon>
        <taxon>Bacillati</taxon>
        <taxon>Actinomycetota</taxon>
        <taxon>Actinomycetes</taxon>
        <taxon>Streptosporangiales</taxon>
        <taxon>Nocardiopsidaceae</taxon>
        <taxon>Nocardiopsis</taxon>
    </lineage>
</organism>
<dbReference type="OrthoDB" id="9953154at2"/>
<reference evidence="3" key="1">
    <citation type="submission" date="2016-08" db="EMBL/GenBank/DDBJ databases">
        <authorList>
            <person name="Tokovenko B."/>
            <person name="Kalinowski J."/>
        </authorList>
    </citation>
    <scope>NUCLEOTIDE SEQUENCE [LARGE SCALE GENOMIC DNA]</scope>
    <source>
        <strain evidence="3">UTMC102</strain>
    </source>
</reference>
<dbReference type="RefSeq" id="WP_077688992.1">
    <property type="nucleotide sequence ID" value="NZ_MCOK01000001.1"/>
</dbReference>
<keyword evidence="3" id="KW-1185">Reference proteome</keyword>
<gene>
    <name evidence="2" type="ORF">NOSIN_01375</name>
</gene>
<dbReference type="Proteomes" id="UP000189004">
    <property type="component" value="Unassembled WGS sequence"/>
</dbReference>